<name>A6L5W5_PHOV8</name>
<protein>
    <submittedName>
        <fullName evidence="1">Uncharacterized protein</fullName>
    </submittedName>
</protein>
<gene>
    <name evidence="1" type="ordered locus">BVU_3455</name>
</gene>
<dbReference type="PaxDb" id="435590-BVU_3455"/>
<dbReference type="KEGG" id="bvu:BVU_3455"/>
<dbReference type="AlphaFoldDB" id="A6L5W5"/>
<organism evidence="1 2">
    <name type="scientific">Phocaeicola vulgatus (strain ATCC 8482 / DSM 1447 / JCM 5826 / CCUG 4940 / NBRC 14291 / NCTC 11154)</name>
    <name type="common">Bacteroides vulgatus</name>
    <dbReference type="NCBI Taxonomy" id="435590"/>
    <lineage>
        <taxon>Bacteria</taxon>
        <taxon>Pseudomonadati</taxon>
        <taxon>Bacteroidota</taxon>
        <taxon>Bacteroidia</taxon>
        <taxon>Bacteroidales</taxon>
        <taxon>Bacteroidaceae</taxon>
        <taxon>Phocaeicola</taxon>
    </lineage>
</organism>
<dbReference type="STRING" id="435590.BVU_3455"/>
<sequence>MLNQKFVIPIYKKSAGICTCYSSHTSKALHCPLLSERATQKPTPICITTLEYTFDQQKRTKDINIPRRHPLLLCL</sequence>
<accession>A6L5W5</accession>
<proteinExistence type="predicted"/>
<evidence type="ECO:0000313" key="1">
    <source>
        <dbReference type="EMBL" id="ABR41079.1"/>
    </source>
</evidence>
<dbReference type="Proteomes" id="UP000002861">
    <property type="component" value="Chromosome"/>
</dbReference>
<dbReference type="HOGENOM" id="CLU_2663609_0_0_10"/>
<reference evidence="1 2" key="1">
    <citation type="journal article" date="2007" name="PLoS Biol.">
        <title>Evolution of symbiotic bacteria in the distal human intestine.</title>
        <authorList>
            <person name="Xu J."/>
            <person name="Mahowald M.A."/>
            <person name="Ley R.E."/>
            <person name="Lozupone C.A."/>
            <person name="Hamady M."/>
            <person name="Martens E.C."/>
            <person name="Henrissat B."/>
            <person name="Coutinho P.M."/>
            <person name="Minx P."/>
            <person name="Latreille P."/>
            <person name="Cordum H."/>
            <person name="Van Brunt A."/>
            <person name="Kim K."/>
            <person name="Fulton R.S."/>
            <person name="Fulton L.A."/>
            <person name="Clifton S.W."/>
            <person name="Wilson R.K."/>
            <person name="Knight R.D."/>
            <person name="Gordon J.I."/>
        </authorList>
    </citation>
    <scope>NUCLEOTIDE SEQUENCE [LARGE SCALE GENOMIC DNA]</scope>
    <source>
        <strain evidence="2">ATCC 8482 / DSM 1447 / JCM 5826 / CCUG 4940 / NBRC 14291 / NCTC 11154</strain>
    </source>
</reference>
<dbReference type="EMBL" id="CP000139">
    <property type="protein sequence ID" value="ABR41079.1"/>
    <property type="molecule type" value="Genomic_DNA"/>
</dbReference>
<evidence type="ECO:0000313" key="2">
    <source>
        <dbReference type="Proteomes" id="UP000002861"/>
    </source>
</evidence>